<evidence type="ECO:0000313" key="4">
    <source>
        <dbReference type="EMBL" id="PRH86417.1"/>
    </source>
</evidence>
<gene>
    <name evidence="4" type="ORF">C5L14_13785</name>
</gene>
<dbReference type="AlphaFoldDB" id="A0A2S9QAP0"/>
<organism evidence="4 5">
    <name type="scientific">Labrys okinawensis</name>
    <dbReference type="NCBI Taxonomy" id="346911"/>
    <lineage>
        <taxon>Bacteria</taxon>
        <taxon>Pseudomonadati</taxon>
        <taxon>Pseudomonadota</taxon>
        <taxon>Alphaproteobacteria</taxon>
        <taxon>Hyphomicrobiales</taxon>
        <taxon>Xanthobacteraceae</taxon>
        <taxon>Labrys</taxon>
    </lineage>
</organism>
<evidence type="ECO:0000313" key="5">
    <source>
        <dbReference type="Proteomes" id="UP000237682"/>
    </source>
</evidence>
<dbReference type="PANTHER" id="PTHR21013:SF10">
    <property type="entry name" value="ATP SYNTHASE MITOCHONDRIAL F1 COMPLEX ASSEMBLY FACTOR 2"/>
    <property type="match status" value="1"/>
</dbReference>
<comment type="caution">
    <text evidence="4">The sequence shown here is derived from an EMBL/GenBank/DDBJ whole genome shotgun (WGS) entry which is preliminary data.</text>
</comment>
<dbReference type="InterPro" id="IPR042272">
    <property type="entry name" value="ATP12_ATP_synth-F1-assembly_N"/>
</dbReference>
<name>A0A2S9QAP0_9HYPH</name>
<dbReference type="InterPro" id="IPR023335">
    <property type="entry name" value="ATP12_ortho_dom_sf"/>
</dbReference>
<dbReference type="Pfam" id="PF07542">
    <property type="entry name" value="ATP12"/>
    <property type="match status" value="1"/>
</dbReference>
<dbReference type="Proteomes" id="UP000237682">
    <property type="component" value="Unassembled WGS sequence"/>
</dbReference>
<evidence type="ECO:0000256" key="1">
    <source>
        <dbReference type="ARBA" id="ARBA00008231"/>
    </source>
</evidence>
<comment type="similarity">
    <text evidence="1">Belongs to the ATP12 family.</text>
</comment>
<proteinExistence type="inferred from homology"/>
<dbReference type="Gene3D" id="1.10.3580.10">
    <property type="entry name" value="ATP12 ATPase"/>
    <property type="match status" value="1"/>
</dbReference>
<keyword evidence="5" id="KW-1185">Reference proteome</keyword>
<dbReference type="GO" id="GO:0043461">
    <property type="term" value="P:proton-transporting ATP synthase complex assembly"/>
    <property type="evidence" value="ECO:0007669"/>
    <property type="project" value="InterPro"/>
</dbReference>
<protein>
    <submittedName>
        <fullName evidence="4">ATPase</fullName>
    </submittedName>
</protein>
<evidence type="ECO:0000256" key="3">
    <source>
        <dbReference type="ARBA" id="ARBA00023186"/>
    </source>
</evidence>
<dbReference type="PANTHER" id="PTHR21013">
    <property type="entry name" value="ATP SYNTHASE MITOCHONDRIAL F1 COMPLEX ASSEMBLY FACTOR 2/ATP12 PROTEIN, MITOCHONDRIAL PRECURSOR"/>
    <property type="match status" value="1"/>
</dbReference>
<dbReference type="InterPro" id="IPR011419">
    <property type="entry name" value="ATP12_ATP_synth-F1-assembly"/>
</dbReference>
<sequence>MSDRDFYGDWFRDGATPDPMHAAQKGMKPELPKRFYSQASVVEQDGQHAVALDGRVARTPAKGLLAFAKPEMAAAAAAEWNGQGSHIDPFSMPITRIANSAIDGVRTSRQAVIDEIAKYGGSDFLCYRADQPEELVRRQAEAWDPVLAWAAEHLGARLAVVNGIQYKQQSPQALAAIAEAVARHDEFGLASLHAVTTLTGSVILALAVAQGHLEPEAAWAAAHVDEDYQAELWGQDEEAQQRRAWRWREMEAASRLLALGR</sequence>
<dbReference type="EMBL" id="PUEJ01000005">
    <property type="protein sequence ID" value="PRH86417.1"/>
    <property type="molecule type" value="Genomic_DNA"/>
</dbReference>
<reference evidence="4 5" key="1">
    <citation type="submission" date="2018-02" db="EMBL/GenBank/DDBJ databases">
        <title>Whole genome sequencing of endophytic bacterium.</title>
        <authorList>
            <person name="Eedara R."/>
            <person name="Podile A.R."/>
        </authorList>
    </citation>
    <scope>NUCLEOTIDE SEQUENCE [LARGE SCALE GENOMIC DNA]</scope>
    <source>
        <strain evidence="4 5">RP1T</strain>
    </source>
</reference>
<dbReference type="SUPFAM" id="SSF160909">
    <property type="entry name" value="ATP12-like"/>
    <property type="match status" value="1"/>
</dbReference>
<evidence type="ECO:0000256" key="2">
    <source>
        <dbReference type="ARBA" id="ARBA00022946"/>
    </source>
</evidence>
<accession>A0A2S9QAP0</accession>
<keyword evidence="3" id="KW-0143">Chaperone</keyword>
<dbReference type="OrthoDB" id="9797825at2"/>
<keyword evidence="2" id="KW-0809">Transit peptide</keyword>
<dbReference type="RefSeq" id="WP_105862646.1">
    <property type="nucleotide sequence ID" value="NZ_PUEJ01000005.1"/>
</dbReference>
<dbReference type="Gene3D" id="3.30.2180.10">
    <property type="entry name" value="ATP12-like"/>
    <property type="match status" value="1"/>
</dbReference>